<name>A0ABC9Q1I7_STAA5</name>
<dbReference type="Pfam" id="PF00005">
    <property type="entry name" value="ABC_tran"/>
    <property type="match status" value="1"/>
</dbReference>
<keyword evidence="4" id="KW-0067">ATP-binding</keyword>
<evidence type="ECO:0000256" key="2">
    <source>
        <dbReference type="ARBA" id="ARBA00022448"/>
    </source>
</evidence>
<dbReference type="InterPro" id="IPR003439">
    <property type="entry name" value="ABC_transporter-like_ATP-bd"/>
</dbReference>
<dbReference type="InterPro" id="IPR003593">
    <property type="entry name" value="AAA+_ATPase"/>
</dbReference>
<dbReference type="InterPro" id="IPR050319">
    <property type="entry name" value="ABC_transp_ATP-bind"/>
</dbReference>
<comment type="similarity">
    <text evidence="1">Belongs to the ABC transporter superfamily.</text>
</comment>
<evidence type="ECO:0000313" key="6">
    <source>
        <dbReference type="EMBL" id="EIA14697.1"/>
    </source>
</evidence>
<dbReference type="EMBL" id="AIDT01000003">
    <property type="protein sequence ID" value="EIA14697.1"/>
    <property type="molecule type" value="Genomic_DNA"/>
</dbReference>
<proteinExistence type="inferred from homology"/>
<keyword evidence="2" id="KW-0813">Transport</keyword>
<dbReference type="SUPFAM" id="SSF52540">
    <property type="entry name" value="P-loop containing nucleoside triphosphate hydrolases"/>
    <property type="match status" value="1"/>
</dbReference>
<dbReference type="CDD" id="cd03257">
    <property type="entry name" value="ABC_NikE_OppD_transporters"/>
    <property type="match status" value="1"/>
</dbReference>
<keyword evidence="3" id="KW-0547">Nucleotide-binding</keyword>
<dbReference type="AlphaFoldDB" id="A0ABC9Q1I7"/>
<comment type="caution">
    <text evidence="6">The sequence shown here is derived from an EMBL/GenBank/DDBJ whole genome shotgun (WGS) entry which is preliminary data.</text>
</comment>
<dbReference type="PANTHER" id="PTHR43776:SF7">
    <property type="entry name" value="D,D-DIPEPTIDE TRANSPORT ATP-BINDING PROTEIN DDPF-RELATED"/>
    <property type="match status" value="1"/>
</dbReference>
<evidence type="ECO:0000259" key="5">
    <source>
        <dbReference type="PROSITE" id="PS50893"/>
    </source>
</evidence>
<reference evidence="6 7" key="1">
    <citation type="journal article" date="2012" name="MBio">
        <title>Identification of a highly transmissible animal-independent Staphylococcus aureus ST398 clone with distinct genomic and cell adhesion properties.</title>
        <authorList>
            <person name="Uhlemann A.C."/>
            <person name="Porcella S.F."/>
            <person name="Trivedi S."/>
            <person name="Sullivan S.B."/>
            <person name="Hafer C."/>
            <person name="Kennedy A.D."/>
            <person name="Barbian K.D."/>
            <person name="McCarthy A.J."/>
            <person name="Street C."/>
            <person name="Hirschberg D.L."/>
            <person name="Lipkin W.I."/>
            <person name="Lindsay J.A."/>
            <person name="DeLeo F.R."/>
            <person name="Lowy F.D."/>
        </authorList>
    </citation>
    <scope>NUCLEOTIDE SEQUENCE [LARGE SCALE GENOMIC DNA]</scope>
    <source>
        <strain evidence="6 7">DR10</strain>
    </source>
</reference>
<dbReference type="PANTHER" id="PTHR43776">
    <property type="entry name" value="TRANSPORT ATP-BINDING PROTEIN"/>
    <property type="match status" value="1"/>
</dbReference>
<dbReference type="GO" id="GO:0005524">
    <property type="term" value="F:ATP binding"/>
    <property type="evidence" value="ECO:0007669"/>
    <property type="project" value="UniProtKB-KW"/>
</dbReference>
<dbReference type="Gene3D" id="3.40.50.300">
    <property type="entry name" value="P-loop containing nucleotide triphosphate hydrolases"/>
    <property type="match status" value="1"/>
</dbReference>
<evidence type="ECO:0000313" key="7">
    <source>
        <dbReference type="Proteomes" id="UP000003093"/>
    </source>
</evidence>
<organism evidence="6 7">
    <name type="scientific">Staphylococcus aureus subsp. aureus DR10</name>
    <dbReference type="NCBI Taxonomy" id="1155079"/>
    <lineage>
        <taxon>Bacteria</taxon>
        <taxon>Bacillati</taxon>
        <taxon>Bacillota</taxon>
        <taxon>Bacilli</taxon>
        <taxon>Bacillales</taxon>
        <taxon>Staphylococcaceae</taxon>
        <taxon>Staphylococcus</taxon>
    </lineage>
</organism>
<evidence type="ECO:0000256" key="4">
    <source>
        <dbReference type="ARBA" id="ARBA00022840"/>
    </source>
</evidence>
<dbReference type="GO" id="GO:0055085">
    <property type="term" value="P:transmembrane transport"/>
    <property type="evidence" value="ECO:0007669"/>
    <property type="project" value="UniProtKB-ARBA"/>
</dbReference>
<evidence type="ECO:0000256" key="3">
    <source>
        <dbReference type="ARBA" id="ARBA00022741"/>
    </source>
</evidence>
<sequence length="252" mass="28559">MMYVIKIKDVEKSYQSAHVFKRRRTPIVKGVSFECPIGATIAIIGESGSGKSTLSRMILGIEKPDKGCVTLNDQPMHKKKVRRHQIGAVFQDYTSSLHPFQTVREILFEVMCQCDGQPKDVMEVQAITLLEEVGLSKAYMDKYPNMLSGGEAQRVAIARAICINPKYILFDEAISSLDMSIQTQILDLLIHLRETRQLSYIFITHDIQAATYLCDQLIIFKNGKIEEQIPTSALHKSDNAYTRELIEKQLSF</sequence>
<dbReference type="InterPro" id="IPR017871">
    <property type="entry name" value="ABC_transporter-like_CS"/>
</dbReference>
<accession>A0ABC9Q1I7</accession>
<evidence type="ECO:0000256" key="1">
    <source>
        <dbReference type="ARBA" id="ARBA00005417"/>
    </source>
</evidence>
<gene>
    <name evidence="6" type="ORF">ST398NM02_2513</name>
</gene>
<feature type="domain" description="ABC transporter" evidence="5">
    <location>
        <begin position="5"/>
        <end position="247"/>
    </location>
</feature>
<protein>
    <submittedName>
        <fullName evidence="6">NikE</fullName>
    </submittedName>
</protein>
<dbReference type="Proteomes" id="UP000003093">
    <property type="component" value="Unassembled WGS sequence"/>
</dbReference>
<dbReference type="SMART" id="SM00382">
    <property type="entry name" value="AAA"/>
    <property type="match status" value="1"/>
</dbReference>
<dbReference type="InterPro" id="IPR027417">
    <property type="entry name" value="P-loop_NTPase"/>
</dbReference>
<dbReference type="PROSITE" id="PS00211">
    <property type="entry name" value="ABC_TRANSPORTER_1"/>
    <property type="match status" value="1"/>
</dbReference>
<dbReference type="PROSITE" id="PS50893">
    <property type="entry name" value="ABC_TRANSPORTER_2"/>
    <property type="match status" value="1"/>
</dbReference>